<dbReference type="Gene3D" id="3.60.130.30">
    <property type="match status" value="1"/>
</dbReference>
<proteinExistence type="predicted"/>
<accession>A0AAD5VMR4</accession>
<feature type="region of interest" description="Disordered" evidence="1">
    <location>
        <begin position="52"/>
        <end position="83"/>
    </location>
</feature>
<organism evidence="2 3">
    <name type="scientific">Leucocoprinus birnbaumii</name>
    <dbReference type="NCBI Taxonomy" id="56174"/>
    <lineage>
        <taxon>Eukaryota</taxon>
        <taxon>Fungi</taxon>
        <taxon>Dikarya</taxon>
        <taxon>Basidiomycota</taxon>
        <taxon>Agaricomycotina</taxon>
        <taxon>Agaricomycetes</taxon>
        <taxon>Agaricomycetidae</taxon>
        <taxon>Agaricales</taxon>
        <taxon>Agaricineae</taxon>
        <taxon>Agaricaceae</taxon>
        <taxon>Leucocoprinus</taxon>
    </lineage>
</organism>
<reference evidence="2" key="1">
    <citation type="submission" date="2022-07" db="EMBL/GenBank/DDBJ databases">
        <title>Genome Sequence of Leucocoprinus birnbaumii.</title>
        <authorList>
            <person name="Buettner E."/>
        </authorList>
    </citation>
    <scope>NUCLEOTIDE SEQUENCE</scope>
    <source>
        <strain evidence="2">VT141</strain>
    </source>
</reference>
<evidence type="ECO:0000256" key="1">
    <source>
        <dbReference type="SAM" id="MobiDB-lite"/>
    </source>
</evidence>
<dbReference type="AlphaFoldDB" id="A0AAD5VMR4"/>
<sequence length="386" mass="43689">MELDVNNGFDVEEVHAVKVVGSELLKRLMDHAFEEENVYLEQGLMCDPDAIGIEADSKPRMPTKRKGVPITGEERPPQKKKQKYTYVSWDGKTPRPLIDTAGVVFGVLAGRPNDDEWLRASERLYEAMRIEASGANFTDESLHDPKVLHHGRGHFPAINAGITPGQGSQFPHMVDLKIYDEMISRLLKNKDLQYLADWHSWCIKAWSPDLYDRLKACLDKLHAHPIYGEGLERITPAGIFPAAAFNFGPNATTDPHRDVKNYAFGWCSIQPVGPFKSEKGGHIFFDDLRLVVQFPSGSVILIPSATLTHANIRVTEGDERASFTQYFPAGILRFVENGFRTEKKIKKSLKSHKAKLEFHERKSKGSEIGMRIWKRLPELIEVHIHN</sequence>
<dbReference type="Proteomes" id="UP001213000">
    <property type="component" value="Unassembled WGS sequence"/>
</dbReference>
<dbReference type="EMBL" id="JANIEX010000661">
    <property type="protein sequence ID" value="KAJ3564450.1"/>
    <property type="molecule type" value="Genomic_DNA"/>
</dbReference>
<evidence type="ECO:0000313" key="3">
    <source>
        <dbReference type="Proteomes" id="UP001213000"/>
    </source>
</evidence>
<keyword evidence="3" id="KW-1185">Reference proteome</keyword>
<name>A0AAD5VMR4_9AGAR</name>
<comment type="caution">
    <text evidence="2">The sequence shown here is derived from an EMBL/GenBank/DDBJ whole genome shotgun (WGS) entry which is preliminary data.</text>
</comment>
<gene>
    <name evidence="2" type="ORF">NP233_g8288</name>
</gene>
<evidence type="ECO:0000313" key="2">
    <source>
        <dbReference type="EMBL" id="KAJ3564450.1"/>
    </source>
</evidence>
<protein>
    <submittedName>
        <fullName evidence="2">Uncharacterized protein</fullName>
    </submittedName>
</protein>